<dbReference type="AlphaFoldDB" id="A0A6A6PB95"/>
<dbReference type="Proteomes" id="UP000799766">
    <property type="component" value="Unassembled WGS sequence"/>
</dbReference>
<organism evidence="2 3">
    <name type="scientific">Lineolata rhizophorae</name>
    <dbReference type="NCBI Taxonomy" id="578093"/>
    <lineage>
        <taxon>Eukaryota</taxon>
        <taxon>Fungi</taxon>
        <taxon>Dikarya</taxon>
        <taxon>Ascomycota</taxon>
        <taxon>Pezizomycotina</taxon>
        <taxon>Dothideomycetes</taxon>
        <taxon>Dothideomycetes incertae sedis</taxon>
        <taxon>Lineolatales</taxon>
        <taxon>Lineolataceae</taxon>
        <taxon>Lineolata</taxon>
    </lineage>
</organism>
<evidence type="ECO:0000313" key="3">
    <source>
        <dbReference type="Proteomes" id="UP000799766"/>
    </source>
</evidence>
<sequence length="219" mass="24818">MTMGLPPASAPPPPVFAAHPQRSAFSPRSTESRTQRRTLLVAPLVCQPSLRVSPGRRCSLARGRPYNLSAGSKLPLLRRPALSPTRTLPRAVCLCVVATHYLRLWRRYLPRSYRRQFHWIGRHFRPPFHIKPRESLDRYSKSSKLGRFSHQLCSMINSTIRSVPWRRLVTGGRAECRVGAPLIINLGRRLTPNGGREACSATSYIRDFFSKKSHTIVAE</sequence>
<gene>
    <name evidence="2" type="ORF">BDY21DRAFT_137137</name>
</gene>
<keyword evidence="3" id="KW-1185">Reference proteome</keyword>
<feature type="region of interest" description="Disordered" evidence="1">
    <location>
        <begin position="1"/>
        <end position="35"/>
    </location>
</feature>
<evidence type="ECO:0000313" key="2">
    <source>
        <dbReference type="EMBL" id="KAF2461007.1"/>
    </source>
</evidence>
<name>A0A6A6PB95_9PEZI</name>
<protein>
    <submittedName>
        <fullName evidence="2">Uncharacterized protein</fullName>
    </submittedName>
</protein>
<dbReference type="EMBL" id="MU001672">
    <property type="protein sequence ID" value="KAF2461007.1"/>
    <property type="molecule type" value="Genomic_DNA"/>
</dbReference>
<evidence type="ECO:0000256" key="1">
    <source>
        <dbReference type="SAM" id="MobiDB-lite"/>
    </source>
</evidence>
<accession>A0A6A6PB95</accession>
<proteinExistence type="predicted"/>
<reference evidence="2" key="1">
    <citation type="journal article" date="2020" name="Stud. Mycol.">
        <title>101 Dothideomycetes genomes: a test case for predicting lifestyles and emergence of pathogens.</title>
        <authorList>
            <person name="Haridas S."/>
            <person name="Albert R."/>
            <person name="Binder M."/>
            <person name="Bloem J."/>
            <person name="Labutti K."/>
            <person name="Salamov A."/>
            <person name="Andreopoulos B."/>
            <person name="Baker S."/>
            <person name="Barry K."/>
            <person name="Bills G."/>
            <person name="Bluhm B."/>
            <person name="Cannon C."/>
            <person name="Castanera R."/>
            <person name="Culley D."/>
            <person name="Daum C."/>
            <person name="Ezra D."/>
            <person name="Gonzalez J."/>
            <person name="Henrissat B."/>
            <person name="Kuo A."/>
            <person name="Liang C."/>
            <person name="Lipzen A."/>
            <person name="Lutzoni F."/>
            <person name="Magnuson J."/>
            <person name="Mondo S."/>
            <person name="Nolan M."/>
            <person name="Ohm R."/>
            <person name="Pangilinan J."/>
            <person name="Park H.-J."/>
            <person name="Ramirez L."/>
            <person name="Alfaro M."/>
            <person name="Sun H."/>
            <person name="Tritt A."/>
            <person name="Yoshinaga Y."/>
            <person name="Zwiers L.-H."/>
            <person name="Turgeon B."/>
            <person name="Goodwin S."/>
            <person name="Spatafora J."/>
            <person name="Crous P."/>
            <person name="Grigoriev I."/>
        </authorList>
    </citation>
    <scope>NUCLEOTIDE SEQUENCE</scope>
    <source>
        <strain evidence="2">ATCC 16933</strain>
    </source>
</reference>